<evidence type="ECO:0000313" key="1">
    <source>
        <dbReference type="EMBL" id="KAF8872746.1"/>
    </source>
</evidence>
<proteinExistence type="predicted"/>
<keyword evidence="2" id="KW-1185">Reference proteome</keyword>
<name>A0A9P5NAV3_GYMJU</name>
<protein>
    <submittedName>
        <fullName evidence="1">Uncharacterized protein</fullName>
    </submittedName>
</protein>
<reference evidence="1" key="1">
    <citation type="submission" date="2020-11" db="EMBL/GenBank/DDBJ databases">
        <authorList>
            <consortium name="DOE Joint Genome Institute"/>
            <person name="Ahrendt S."/>
            <person name="Riley R."/>
            <person name="Andreopoulos W."/>
            <person name="LaButti K."/>
            <person name="Pangilinan J."/>
            <person name="Ruiz-duenas F.J."/>
            <person name="Barrasa J.M."/>
            <person name="Sanchez-Garcia M."/>
            <person name="Camarero S."/>
            <person name="Miyauchi S."/>
            <person name="Serrano A."/>
            <person name="Linde D."/>
            <person name="Babiker R."/>
            <person name="Drula E."/>
            <person name="Ayuso-Fernandez I."/>
            <person name="Pacheco R."/>
            <person name="Padilla G."/>
            <person name="Ferreira P."/>
            <person name="Barriuso J."/>
            <person name="Kellner H."/>
            <person name="Castanera R."/>
            <person name="Alfaro M."/>
            <person name="Ramirez L."/>
            <person name="Pisabarro A.G."/>
            <person name="Kuo A."/>
            <person name="Tritt A."/>
            <person name="Lipzen A."/>
            <person name="He G."/>
            <person name="Yan M."/>
            <person name="Ng V."/>
            <person name="Cullen D."/>
            <person name="Martin F."/>
            <person name="Rosso M.-N."/>
            <person name="Henrissat B."/>
            <person name="Hibbett D."/>
            <person name="Martinez A.T."/>
            <person name="Grigoriev I.V."/>
        </authorList>
    </citation>
    <scope>NUCLEOTIDE SEQUENCE</scope>
    <source>
        <strain evidence="1">AH 44721</strain>
    </source>
</reference>
<organism evidence="1 2">
    <name type="scientific">Gymnopilus junonius</name>
    <name type="common">Spectacular rustgill mushroom</name>
    <name type="synonym">Gymnopilus spectabilis subsp. junonius</name>
    <dbReference type="NCBI Taxonomy" id="109634"/>
    <lineage>
        <taxon>Eukaryota</taxon>
        <taxon>Fungi</taxon>
        <taxon>Dikarya</taxon>
        <taxon>Basidiomycota</taxon>
        <taxon>Agaricomycotina</taxon>
        <taxon>Agaricomycetes</taxon>
        <taxon>Agaricomycetidae</taxon>
        <taxon>Agaricales</taxon>
        <taxon>Agaricineae</taxon>
        <taxon>Hymenogastraceae</taxon>
        <taxon>Gymnopilus</taxon>
    </lineage>
</organism>
<gene>
    <name evidence="1" type="ORF">CPB84DRAFT_1854307</name>
</gene>
<dbReference type="Proteomes" id="UP000724874">
    <property type="component" value="Unassembled WGS sequence"/>
</dbReference>
<dbReference type="AlphaFoldDB" id="A0A9P5NAV3"/>
<comment type="caution">
    <text evidence="1">The sequence shown here is derived from an EMBL/GenBank/DDBJ whole genome shotgun (WGS) entry which is preliminary data.</text>
</comment>
<dbReference type="EMBL" id="JADNYJ010000256">
    <property type="protein sequence ID" value="KAF8872746.1"/>
    <property type="molecule type" value="Genomic_DNA"/>
</dbReference>
<evidence type="ECO:0000313" key="2">
    <source>
        <dbReference type="Proteomes" id="UP000724874"/>
    </source>
</evidence>
<sequence length="299" mass="34007">MPPSHLLWASQNGLSQFDCAVPDSFLCTLFYPLLGTYALNHHMTEAAILVCVEFGIHYYSLHPGVAHSLFQSLVDIATIITTAANNFTPFLRDTRPLPLTIPMVALQDVELRYPIIALALTCRDQDILCRPFATRSEVHHLVRVVRHIVNYYVGWIAEGIKHSIRQGSSSLWNWSAYWGVPWEEFIMRTGRYQNNAKFLRIHGLFKQYKEDFIENSLAAIVRPTASDLYRQACFRSSIGQAYPGELDSLTAAMAACGLTDRQDYRDNSTNEYPYIYIDSGTNTHRSFHSVPSDDSMILF</sequence>
<dbReference type="OrthoDB" id="2914716at2759"/>
<accession>A0A9P5NAV3</accession>